<name>A0A1F6EGW9_9BACT</name>
<protein>
    <submittedName>
        <fullName evidence="2">Uncharacterized protein</fullName>
    </submittedName>
</protein>
<dbReference type="InterPro" id="IPR043993">
    <property type="entry name" value="T4SS_pilin"/>
</dbReference>
<evidence type="ECO:0000313" key="2">
    <source>
        <dbReference type="EMBL" id="OGG72898.1"/>
    </source>
</evidence>
<keyword evidence="1" id="KW-0812">Transmembrane</keyword>
<feature type="transmembrane region" description="Helical" evidence="1">
    <location>
        <begin position="85"/>
        <end position="103"/>
    </location>
</feature>
<dbReference type="Pfam" id="PF18895">
    <property type="entry name" value="T4SS_pilin"/>
    <property type="match status" value="1"/>
</dbReference>
<evidence type="ECO:0000256" key="1">
    <source>
        <dbReference type="SAM" id="Phobius"/>
    </source>
</evidence>
<organism evidence="2 3">
    <name type="scientific">Candidatus Kaiserbacteria bacterium RIFCSPLOWO2_01_FULL_53_17</name>
    <dbReference type="NCBI Taxonomy" id="1798511"/>
    <lineage>
        <taxon>Bacteria</taxon>
        <taxon>Candidatus Kaiseribacteriota</taxon>
    </lineage>
</organism>
<evidence type="ECO:0000313" key="3">
    <source>
        <dbReference type="Proteomes" id="UP000177306"/>
    </source>
</evidence>
<dbReference type="EMBL" id="MFLY01000025">
    <property type="protein sequence ID" value="OGG72898.1"/>
    <property type="molecule type" value="Genomic_DNA"/>
</dbReference>
<gene>
    <name evidence="2" type="ORF">A3A38_01670</name>
</gene>
<proteinExistence type="predicted"/>
<comment type="caution">
    <text evidence="2">The sequence shown here is derived from an EMBL/GenBank/DDBJ whole genome shotgun (WGS) entry which is preliminary data.</text>
</comment>
<dbReference type="Proteomes" id="UP000177306">
    <property type="component" value="Unassembled WGS sequence"/>
</dbReference>
<keyword evidence="1" id="KW-1133">Transmembrane helix</keyword>
<feature type="transmembrane region" description="Helical" evidence="1">
    <location>
        <begin position="47"/>
        <end position="65"/>
    </location>
</feature>
<keyword evidence="1" id="KW-0472">Membrane</keyword>
<sequence>MHINIQKIRRVFQATISLGPTGPGIETVSLSNLFSSNTSLETFFSKLFYAALAIGAILAVLRLGYAGFIYMTTDVFPSHKRATEMIQQTVLGLLLLLSVWLILNQINPGILKLDILQNIKTAPTVTGQQTQAAAAPEYCYTPLAGGETCGFTTKQACDSSWAIFGSACYLKGSK</sequence>
<dbReference type="AlphaFoldDB" id="A0A1F6EGW9"/>
<reference evidence="2 3" key="1">
    <citation type="journal article" date="2016" name="Nat. Commun.">
        <title>Thousands of microbial genomes shed light on interconnected biogeochemical processes in an aquifer system.</title>
        <authorList>
            <person name="Anantharaman K."/>
            <person name="Brown C.T."/>
            <person name="Hug L.A."/>
            <person name="Sharon I."/>
            <person name="Castelle C.J."/>
            <person name="Probst A.J."/>
            <person name="Thomas B.C."/>
            <person name="Singh A."/>
            <person name="Wilkins M.J."/>
            <person name="Karaoz U."/>
            <person name="Brodie E.L."/>
            <person name="Williams K.H."/>
            <person name="Hubbard S.S."/>
            <person name="Banfield J.F."/>
        </authorList>
    </citation>
    <scope>NUCLEOTIDE SEQUENCE [LARGE SCALE GENOMIC DNA]</scope>
</reference>
<accession>A0A1F6EGW9</accession>